<dbReference type="InterPro" id="IPR047676">
    <property type="entry name" value="FxLYD_dom"/>
</dbReference>
<evidence type="ECO:0000313" key="3">
    <source>
        <dbReference type="Proteomes" id="UP000509750"/>
    </source>
</evidence>
<dbReference type="EMBL" id="CP058529">
    <property type="protein sequence ID" value="QLG28706.1"/>
    <property type="molecule type" value="Genomic_DNA"/>
</dbReference>
<evidence type="ECO:0000256" key="1">
    <source>
        <dbReference type="SAM" id="MobiDB-lite"/>
    </source>
</evidence>
<keyword evidence="3" id="KW-1185">Reference proteome</keyword>
<protein>
    <submittedName>
        <fullName evidence="2">Uncharacterized protein</fullName>
    </submittedName>
</protein>
<dbReference type="GeneID" id="56030099"/>
<dbReference type="KEGG" id="halg:HUG10_14660"/>
<dbReference type="Proteomes" id="UP000509750">
    <property type="component" value="Chromosome"/>
</dbReference>
<evidence type="ECO:0000313" key="2">
    <source>
        <dbReference type="EMBL" id="QLG28706.1"/>
    </source>
</evidence>
<organism evidence="2 3">
    <name type="scientific">Halorarum halophilum</name>
    <dbReference type="NCBI Taxonomy" id="2743090"/>
    <lineage>
        <taxon>Archaea</taxon>
        <taxon>Methanobacteriati</taxon>
        <taxon>Methanobacteriota</taxon>
        <taxon>Stenosarchaea group</taxon>
        <taxon>Halobacteria</taxon>
        <taxon>Halobacteriales</taxon>
        <taxon>Haloferacaceae</taxon>
        <taxon>Halorarum</taxon>
    </lineage>
</organism>
<feature type="compositionally biased region" description="Low complexity" evidence="1">
    <location>
        <begin position="35"/>
        <end position="52"/>
    </location>
</feature>
<dbReference type="OrthoDB" id="204517at2157"/>
<feature type="region of interest" description="Disordered" evidence="1">
    <location>
        <begin position="25"/>
        <end position="69"/>
    </location>
</feature>
<sequence length="258" mass="27834">MRRRKYLSGTGLFAATMLGGYVTDSDERPATFVQGGTETGTEPGTGTAAETASRTSRSQTESGPDGEPEVVIGESELVVDEGEFGTDVYVTASLENVGGAPSGAVEVTVDWYDEAGDYLDNGYAYLNSLDSGEVWAARVYFLGTDAERVSDYEVTGEYDTAPPRMNPDGLRLLESDLRIDGDEALVSGRVANERDGAVSYVEANAKIYDDNGVVIGGEWTNVADLPAGEVWAFDVSWWGWERVEEAADHTIWMTDSVF</sequence>
<accession>A0A7D5GD42</accession>
<reference evidence="2 3" key="1">
    <citation type="submission" date="2020-07" db="EMBL/GenBank/DDBJ databases">
        <title>Gai3-2, isolated from salt lake.</title>
        <authorList>
            <person name="Cui H."/>
            <person name="Shi X."/>
        </authorList>
    </citation>
    <scope>NUCLEOTIDE SEQUENCE [LARGE SCALE GENOMIC DNA]</scope>
    <source>
        <strain evidence="2 3">Gai3-2</strain>
    </source>
</reference>
<dbReference type="NCBIfam" id="NF038353">
    <property type="entry name" value="FxLYD_dom"/>
    <property type="match status" value="2"/>
</dbReference>
<feature type="compositionally biased region" description="Polar residues" evidence="1">
    <location>
        <begin position="53"/>
        <end position="62"/>
    </location>
</feature>
<proteinExistence type="predicted"/>
<dbReference type="RefSeq" id="WP_179170280.1">
    <property type="nucleotide sequence ID" value="NZ_CP058529.1"/>
</dbReference>
<name>A0A7D5GD42_9EURY</name>
<gene>
    <name evidence="2" type="ORF">HUG10_14660</name>
</gene>
<dbReference type="AlphaFoldDB" id="A0A7D5GD42"/>